<name>A0A8H6W7K1_MYCCL</name>
<accession>A0A8H6W7K1</accession>
<comment type="caution">
    <text evidence="1">The sequence shown here is derived from an EMBL/GenBank/DDBJ whole genome shotgun (WGS) entry which is preliminary data.</text>
</comment>
<keyword evidence="2" id="KW-1185">Reference proteome</keyword>
<gene>
    <name evidence="1" type="ORF">HMN09_00862400</name>
</gene>
<dbReference type="EMBL" id="JACAZE010000011">
    <property type="protein sequence ID" value="KAF7304593.1"/>
    <property type="molecule type" value="Genomic_DNA"/>
</dbReference>
<sequence>MAPSQDKSTVLAFELHTNPLGLSQDELLSQVETLIETTLDMPNAYGVTRVDLITPNDAIRREAEQLGATGDSVCVVSLWHFKGDDERVTLLTDPKFNIGAFAVDVTNYLDKSSGSSSPAHALMVINLGEHDTSESIHQQIKPLLNKFLESSGVQEHLTKCVVLEPSPQSQTPPPPPERNTLVIMMEARDTESFTTIARDGAALTEQLKPVSQESGISWTQFADKFGPLMFSADGRITKRGADGIPTRE</sequence>
<evidence type="ECO:0000313" key="1">
    <source>
        <dbReference type="EMBL" id="KAF7304593.1"/>
    </source>
</evidence>
<protein>
    <submittedName>
        <fullName evidence="1">Uncharacterized protein</fullName>
    </submittedName>
</protein>
<dbReference type="AlphaFoldDB" id="A0A8H6W7K1"/>
<organism evidence="1 2">
    <name type="scientific">Mycena chlorophos</name>
    <name type="common">Agaric fungus</name>
    <name type="synonym">Agaricus chlorophos</name>
    <dbReference type="NCBI Taxonomy" id="658473"/>
    <lineage>
        <taxon>Eukaryota</taxon>
        <taxon>Fungi</taxon>
        <taxon>Dikarya</taxon>
        <taxon>Basidiomycota</taxon>
        <taxon>Agaricomycotina</taxon>
        <taxon>Agaricomycetes</taxon>
        <taxon>Agaricomycetidae</taxon>
        <taxon>Agaricales</taxon>
        <taxon>Marasmiineae</taxon>
        <taxon>Mycenaceae</taxon>
        <taxon>Mycena</taxon>
    </lineage>
</organism>
<evidence type="ECO:0000313" key="2">
    <source>
        <dbReference type="Proteomes" id="UP000613580"/>
    </source>
</evidence>
<proteinExistence type="predicted"/>
<dbReference type="Proteomes" id="UP000613580">
    <property type="component" value="Unassembled WGS sequence"/>
</dbReference>
<reference evidence="1" key="1">
    <citation type="submission" date="2020-05" db="EMBL/GenBank/DDBJ databases">
        <title>Mycena genomes resolve the evolution of fungal bioluminescence.</title>
        <authorList>
            <person name="Tsai I.J."/>
        </authorList>
    </citation>
    <scope>NUCLEOTIDE SEQUENCE</scope>
    <source>
        <strain evidence="1">110903Hualien_Pintung</strain>
    </source>
</reference>